<dbReference type="OrthoDB" id="3851628at2759"/>
<keyword evidence="17" id="KW-1185">Reference proteome</keyword>
<evidence type="ECO:0000256" key="4">
    <source>
        <dbReference type="ARBA" id="ARBA00023014"/>
    </source>
</evidence>
<keyword evidence="12" id="KW-0802">TPR repeat</keyword>
<dbReference type="InterPro" id="IPR011990">
    <property type="entry name" value="TPR-like_helical_dom_sf"/>
</dbReference>
<evidence type="ECO:0000256" key="5">
    <source>
        <dbReference type="ARBA" id="ARBA00023239"/>
    </source>
</evidence>
<comment type="caution">
    <text evidence="16">The sequence shown here is derived from an EMBL/GenBank/DDBJ whole genome shotgun (WGS) entry which is preliminary data.</text>
</comment>
<evidence type="ECO:0000256" key="9">
    <source>
        <dbReference type="ARBA" id="ARBA00029490"/>
    </source>
</evidence>
<evidence type="ECO:0000259" key="15">
    <source>
        <dbReference type="Pfam" id="PF24877"/>
    </source>
</evidence>
<keyword evidence="2" id="KW-0479">Metal-binding</keyword>
<evidence type="ECO:0000256" key="11">
    <source>
        <dbReference type="ARBA" id="ARBA00052865"/>
    </source>
</evidence>
<dbReference type="PROSITE" id="PS00887">
    <property type="entry name" value="ILVD_EDD_2"/>
    <property type="match status" value="1"/>
</dbReference>
<dbReference type="SMART" id="SM00028">
    <property type="entry name" value="TPR"/>
    <property type="match status" value="3"/>
</dbReference>
<dbReference type="Pfam" id="PF00920">
    <property type="entry name" value="ILVD_EDD_N"/>
    <property type="match status" value="1"/>
</dbReference>
<dbReference type="InterPro" id="IPR056740">
    <property type="entry name" value="ILV_EDD_C"/>
</dbReference>
<dbReference type="Gene3D" id="3.50.30.80">
    <property type="entry name" value="IlvD/EDD C-terminal domain-like"/>
    <property type="match status" value="1"/>
</dbReference>
<feature type="repeat" description="TPR" evidence="12">
    <location>
        <begin position="514"/>
        <end position="547"/>
    </location>
</feature>
<comment type="cofactor">
    <cofactor evidence="10">
        <name>[2Fe-2S] cluster</name>
        <dbReference type="ChEBI" id="CHEBI:190135"/>
    </cofactor>
</comment>
<dbReference type="SUPFAM" id="SSF52016">
    <property type="entry name" value="LeuD/IlvD-like"/>
    <property type="match status" value="1"/>
</dbReference>
<dbReference type="InterPro" id="IPR020558">
    <property type="entry name" value="DiOHA_6PGluconate_deHydtase_CS"/>
</dbReference>
<evidence type="ECO:0000256" key="3">
    <source>
        <dbReference type="ARBA" id="ARBA00023004"/>
    </source>
</evidence>
<dbReference type="GO" id="GO:0009082">
    <property type="term" value="P:branched-chain amino acid biosynthetic process"/>
    <property type="evidence" value="ECO:0007669"/>
    <property type="project" value="TreeGrafter"/>
</dbReference>
<comment type="pathway">
    <text evidence="7">Amino-acid biosynthesis; L-valine biosynthesis; L-valine from pyruvate: step 3/4.</text>
</comment>
<sequence length="1318" mass="143564">MSFQALISGSECAAPANPLSQVLKHADGDRSLQQDRLAGPSSSRQLHHLPGSSSALPASEHDLALARQFFEGSSGHAMGSRFSAQYPDDFSRMLESNSQLHNWAIEQQQQMRAFEESSAKAAWAAEFGSAAQNSSPASVTQAPPPTLNEYQVPRPNYMSSMYGSSMPMGMYGMGAPTMQYGINSSLNVVDQGKGKGREADFEAAFAQIAASLTPAESQTSQTSRIEEVHDDVAQIEESLKAASLNADEDEGGLDFQRFVLVYSSSAAGLNESSRVWDQLQHSDLPPPKEDMAKWEAEFSQMMNHQREEMDDFGTSMQKAWEGGVGNYNDSFGSAIEFDGEGIPKLGDYAFEQNNKYMNPSPSSSRSLLDEAKLLLDNNGSLSEAALMLEAAIQKGELGEGGYEAWILLGETRNMDEREEAGMRALLQGVKKAEEAGAGGAGMLSLAISFTNESFDRGSHTMLLRWFRARYPDVVIPEETLKALSTNSSWDTHARITELFLDLARTQHAKGIMDADLQIALGVLFYTNSEYDRAQDCFAAALNVRPKDFLLWNRLGSSLSNGNKPEEALGAYREALNLRPTYTRAIYNVGVACLNIGADKEAAEHFLSALSLQEATGGDTSDQLWFTLRRALLSMINFCSSGPERPSLWSNDLNPDLALARTHKPDKGGRIREINGPKPLNLIFAPFSHSACPQCRPKVMSRCDSVNTFDSESTFGCSTQQDIKPSDAEQDQCLQRRGGAQAMLYAVGLDENDMNKPQVFYLIGISPVWWEGNPCNTHLLELAKHVKEGCKQEDLVGLIFNTIGVRFVTRSRWVQTVICSSSTTAGQCRLTHPCSLLGMRYSLPSRDLIADSIEAVVMAQHYDGNISIPGCDKNMPGCFMAAVRHNRPTIIVYGGTIQAGVRHLDCPSMGKQKGGSVNISDAFESYGAYAVGKISDEQRFDVVRHACPGPGACGGMYTANTMSSALEALGMSLPYSSSTPALYPEKVQECVRAAQYLKNLLALDIKPRDILTRNSFLNAIVIITVLGGSTNAVLHLLAMARAAEIDLTIDDFQMVADKTPFLADLMPSGRYYMEDIHKIGGIPAILKYLLNHTDLIDGSQLTVTGKTLAENLAEVAELEFHSQDVFRPLDKPIKPTGHITILKGNLAPETAVAKLTGKEGLRFEGTAKCFDSLDTFYELLEKGEITAGMVLIFRYQGPKGAPGMPEMLGPTGAIAGAGLAGSTALITDGRFSGASRGFIIGHVVPEARVGGPIALVKDGDRIVIDAATRRIDWFVDEEEEEIRRKEWLASDKGKLNVRRGVLYRYARDVAPASLGAFCD</sequence>
<evidence type="ECO:0000259" key="14">
    <source>
        <dbReference type="Pfam" id="PF00920"/>
    </source>
</evidence>
<dbReference type="STRING" id="231916.A0A409YS69"/>
<comment type="pathway">
    <text evidence="8">Amino-acid biosynthesis; L-isoleucine biosynthesis; L-isoleucine from 2-oxobutanoate: step 3/4.</text>
</comment>
<accession>A0A409YS69</accession>
<evidence type="ECO:0000256" key="7">
    <source>
        <dbReference type="ARBA" id="ARBA00029436"/>
    </source>
</evidence>
<evidence type="ECO:0000256" key="1">
    <source>
        <dbReference type="ARBA" id="ARBA00006486"/>
    </source>
</evidence>
<dbReference type="Pfam" id="PF24877">
    <property type="entry name" value="ILV_EDD_C"/>
    <property type="match status" value="1"/>
</dbReference>
<dbReference type="GO" id="GO:0004160">
    <property type="term" value="F:dihydroxy-acid dehydratase activity"/>
    <property type="evidence" value="ECO:0007669"/>
    <property type="project" value="UniProtKB-EC"/>
</dbReference>
<dbReference type="PROSITE" id="PS00886">
    <property type="entry name" value="ILVD_EDD_1"/>
    <property type="match status" value="1"/>
</dbReference>
<comment type="catalytic activity">
    <reaction evidence="11">
        <text>(2R,3R)-2,3-dihydroxy-3-methylpentanoate = (S)-3-methyl-2-oxopentanoate + H2O</text>
        <dbReference type="Rhea" id="RHEA:27694"/>
        <dbReference type="ChEBI" id="CHEBI:15377"/>
        <dbReference type="ChEBI" id="CHEBI:35146"/>
        <dbReference type="ChEBI" id="CHEBI:49258"/>
        <dbReference type="EC" id="4.2.1.9"/>
    </reaction>
    <physiologicalReaction direction="left-to-right" evidence="11">
        <dbReference type="Rhea" id="RHEA:27695"/>
    </physiologicalReaction>
</comment>
<dbReference type="Pfam" id="PF13432">
    <property type="entry name" value="TPR_16"/>
    <property type="match status" value="1"/>
</dbReference>
<evidence type="ECO:0000313" key="17">
    <source>
        <dbReference type="Proteomes" id="UP000284706"/>
    </source>
</evidence>
<dbReference type="Gene3D" id="1.25.40.10">
    <property type="entry name" value="Tetratricopeptide repeat domain"/>
    <property type="match status" value="1"/>
</dbReference>
<dbReference type="PANTHER" id="PTHR21000">
    <property type="entry name" value="DIHYDROXY-ACID DEHYDRATASE DAD"/>
    <property type="match status" value="1"/>
</dbReference>
<organism evidence="16 17">
    <name type="scientific">Gymnopilus dilepis</name>
    <dbReference type="NCBI Taxonomy" id="231916"/>
    <lineage>
        <taxon>Eukaryota</taxon>
        <taxon>Fungi</taxon>
        <taxon>Dikarya</taxon>
        <taxon>Basidiomycota</taxon>
        <taxon>Agaricomycotina</taxon>
        <taxon>Agaricomycetes</taxon>
        <taxon>Agaricomycetidae</taxon>
        <taxon>Agaricales</taxon>
        <taxon>Agaricineae</taxon>
        <taxon>Hymenogastraceae</taxon>
        <taxon>Gymnopilus</taxon>
    </lineage>
</organism>
<dbReference type="SUPFAM" id="SSF48452">
    <property type="entry name" value="TPR-like"/>
    <property type="match status" value="1"/>
</dbReference>
<keyword evidence="5" id="KW-0456">Lyase</keyword>
<keyword evidence="3" id="KW-0408">Iron</keyword>
<comment type="catalytic activity">
    <reaction evidence="6">
        <text>(2R)-2,3-dihydroxy-3-methylbutanoate = 3-methyl-2-oxobutanoate + H2O</text>
        <dbReference type="Rhea" id="RHEA:24809"/>
        <dbReference type="ChEBI" id="CHEBI:11851"/>
        <dbReference type="ChEBI" id="CHEBI:15377"/>
        <dbReference type="ChEBI" id="CHEBI:49072"/>
        <dbReference type="EC" id="4.2.1.9"/>
    </reaction>
    <physiologicalReaction direction="left-to-right" evidence="6">
        <dbReference type="Rhea" id="RHEA:24810"/>
    </physiologicalReaction>
</comment>
<dbReference type="InterPro" id="IPR000581">
    <property type="entry name" value="ILV_EDD_N"/>
</dbReference>
<evidence type="ECO:0000256" key="10">
    <source>
        <dbReference type="ARBA" id="ARBA00034078"/>
    </source>
</evidence>
<dbReference type="GO" id="GO:0051536">
    <property type="term" value="F:iron-sulfur cluster binding"/>
    <property type="evidence" value="ECO:0007669"/>
    <property type="project" value="UniProtKB-KW"/>
</dbReference>
<feature type="domain" description="Dihydroxy-acid/6-phosphogluconate dehydratase C-terminal" evidence="15">
    <location>
        <begin position="1123"/>
        <end position="1315"/>
    </location>
</feature>
<dbReference type="InterPro" id="IPR050165">
    <property type="entry name" value="DHAD_IlvD/Edd"/>
</dbReference>
<dbReference type="PANTHER" id="PTHR21000:SF5">
    <property type="entry name" value="DIHYDROXY-ACID DEHYDRATASE, MITOCHONDRIAL"/>
    <property type="match status" value="1"/>
</dbReference>
<feature type="region of interest" description="Disordered" evidence="13">
    <location>
        <begin position="133"/>
        <end position="152"/>
    </location>
</feature>
<dbReference type="EMBL" id="NHYE01000423">
    <property type="protein sequence ID" value="PPR05857.1"/>
    <property type="molecule type" value="Genomic_DNA"/>
</dbReference>
<dbReference type="InterPro" id="IPR037237">
    <property type="entry name" value="IlvD/EDD_N"/>
</dbReference>
<dbReference type="EC" id="4.2.1.9" evidence="9"/>
<reference evidence="16 17" key="1">
    <citation type="journal article" date="2018" name="Evol. Lett.">
        <title>Horizontal gene cluster transfer increased hallucinogenic mushroom diversity.</title>
        <authorList>
            <person name="Reynolds H.T."/>
            <person name="Vijayakumar V."/>
            <person name="Gluck-Thaler E."/>
            <person name="Korotkin H.B."/>
            <person name="Matheny P.B."/>
            <person name="Slot J.C."/>
        </authorList>
    </citation>
    <scope>NUCLEOTIDE SEQUENCE [LARGE SCALE GENOMIC DNA]</scope>
    <source>
        <strain evidence="16 17">SRW20</strain>
    </source>
</reference>
<evidence type="ECO:0000256" key="8">
    <source>
        <dbReference type="ARBA" id="ARBA00029437"/>
    </source>
</evidence>
<evidence type="ECO:0000256" key="13">
    <source>
        <dbReference type="SAM" id="MobiDB-lite"/>
    </source>
</evidence>
<feature type="repeat" description="TPR" evidence="12">
    <location>
        <begin position="548"/>
        <end position="581"/>
    </location>
</feature>
<proteinExistence type="inferred from homology"/>
<dbReference type="InterPro" id="IPR042096">
    <property type="entry name" value="Dihydro-acid_dehy_C"/>
</dbReference>
<evidence type="ECO:0000256" key="2">
    <source>
        <dbReference type="ARBA" id="ARBA00022723"/>
    </source>
</evidence>
<dbReference type="GO" id="GO:0046872">
    <property type="term" value="F:metal ion binding"/>
    <property type="evidence" value="ECO:0007669"/>
    <property type="project" value="UniProtKB-KW"/>
</dbReference>
<feature type="region of interest" description="Disordered" evidence="13">
    <location>
        <begin position="27"/>
        <end position="55"/>
    </location>
</feature>
<comment type="similarity">
    <text evidence="1">Belongs to the IlvD/Edd family.</text>
</comment>
<gene>
    <name evidence="16" type="ORF">CVT26_010137</name>
</gene>
<dbReference type="InParanoid" id="A0A409YS69"/>
<dbReference type="PROSITE" id="PS50005">
    <property type="entry name" value="TPR"/>
    <property type="match status" value="2"/>
</dbReference>
<dbReference type="GO" id="GO:0005739">
    <property type="term" value="C:mitochondrion"/>
    <property type="evidence" value="ECO:0007669"/>
    <property type="project" value="TreeGrafter"/>
</dbReference>
<keyword evidence="4" id="KW-0411">Iron-sulfur</keyword>
<evidence type="ECO:0000256" key="12">
    <source>
        <dbReference type="PROSITE-ProRule" id="PRU00339"/>
    </source>
</evidence>
<evidence type="ECO:0000313" key="16">
    <source>
        <dbReference type="EMBL" id="PPR05857.1"/>
    </source>
</evidence>
<dbReference type="SUPFAM" id="SSF143975">
    <property type="entry name" value="IlvD/EDD N-terminal domain-like"/>
    <property type="match status" value="1"/>
</dbReference>
<name>A0A409YS69_9AGAR</name>
<evidence type="ECO:0000256" key="6">
    <source>
        <dbReference type="ARBA" id="ARBA00029304"/>
    </source>
</evidence>
<feature type="domain" description="Dihydroxy-acid/6-phosphogluconate dehydratase N-terminal" evidence="14">
    <location>
        <begin position="761"/>
        <end position="1110"/>
    </location>
</feature>
<dbReference type="InterPro" id="IPR019734">
    <property type="entry name" value="TPR_rpt"/>
</dbReference>
<dbReference type="Proteomes" id="UP000284706">
    <property type="component" value="Unassembled WGS sequence"/>
</dbReference>
<protein>
    <recommendedName>
        <fullName evidence="9">dihydroxy-acid dehydratase</fullName>
        <ecNumber evidence="9">4.2.1.9</ecNumber>
    </recommendedName>
</protein>
<dbReference type="FunFam" id="3.50.30.80:FF:000001">
    <property type="entry name" value="Dihydroxy-acid dehydratase"/>
    <property type="match status" value="1"/>
</dbReference>